<protein>
    <submittedName>
        <fullName evidence="3">Putative Late nodulin</fullName>
    </submittedName>
</protein>
<name>A0A396GHV2_MEDTR</name>
<dbReference type="GO" id="GO:0046872">
    <property type="term" value="F:metal ion binding"/>
    <property type="evidence" value="ECO:0007669"/>
    <property type="project" value="InterPro"/>
</dbReference>
<reference evidence="3" key="1">
    <citation type="journal article" date="2018" name="Nat. Plants">
        <title>Whole-genome landscape of Medicago truncatula symbiotic genes.</title>
        <authorList>
            <person name="Pecrix Y."/>
            <person name="Gamas P."/>
            <person name="Carrere S."/>
        </authorList>
    </citation>
    <scope>NUCLEOTIDE SEQUENCE</scope>
    <source>
        <tissue evidence="3">Leaves</tissue>
    </source>
</reference>
<keyword evidence="1" id="KW-0472">Membrane</keyword>
<organism evidence="3">
    <name type="scientific">Medicago truncatula</name>
    <name type="common">Barrel medic</name>
    <name type="synonym">Medicago tribuloides</name>
    <dbReference type="NCBI Taxonomy" id="3880"/>
    <lineage>
        <taxon>Eukaryota</taxon>
        <taxon>Viridiplantae</taxon>
        <taxon>Streptophyta</taxon>
        <taxon>Embryophyta</taxon>
        <taxon>Tracheophyta</taxon>
        <taxon>Spermatophyta</taxon>
        <taxon>Magnoliopsida</taxon>
        <taxon>eudicotyledons</taxon>
        <taxon>Gunneridae</taxon>
        <taxon>Pentapetalae</taxon>
        <taxon>rosids</taxon>
        <taxon>fabids</taxon>
        <taxon>Fabales</taxon>
        <taxon>Fabaceae</taxon>
        <taxon>Papilionoideae</taxon>
        <taxon>50 kb inversion clade</taxon>
        <taxon>NPAAA clade</taxon>
        <taxon>Hologalegina</taxon>
        <taxon>IRL clade</taxon>
        <taxon>Trifolieae</taxon>
        <taxon>Medicago</taxon>
    </lineage>
</organism>
<dbReference type="Pfam" id="PF07127">
    <property type="entry name" value="Nodulin_late"/>
    <property type="match status" value="1"/>
</dbReference>
<dbReference type="Proteomes" id="UP000265566">
    <property type="component" value="Chromosome 8"/>
</dbReference>
<accession>A0A396GHV2</accession>
<evidence type="ECO:0000313" key="3">
    <source>
        <dbReference type="EMBL" id="RHN40759.1"/>
    </source>
</evidence>
<keyword evidence="1" id="KW-0812">Transmembrane</keyword>
<dbReference type="InterPro" id="IPR009810">
    <property type="entry name" value="Nodulin_late_dom"/>
</dbReference>
<evidence type="ECO:0000259" key="2">
    <source>
        <dbReference type="Pfam" id="PF07127"/>
    </source>
</evidence>
<dbReference type="AlphaFoldDB" id="A0A396GHV2"/>
<sequence length="68" mass="7726">MVQIVKYFYVILIFLSLFVVAMNGDYLFECTSDHDCEDVGYCPDTFVAKCFVSFALSQFLSKGKCLCV</sequence>
<proteinExistence type="predicted"/>
<feature type="domain" description="Late nodulin" evidence="2">
    <location>
        <begin position="1"/>
        <end position="51"/>
    </location>
</feature>
<gene>
    <name evidence="3" type="ORF">MtrunA17_Chr8g0358281</name>
</gene>
<feature type="transmembrane region" description="Helical" evidence="1">
    <location>
        <begin position="7"/>
        <end position="28"/>
    </location>
</feature>
<comment type="caution">
    <text evidence="3">The sequence shown here is derived from an EMBL/GenBank/DDBJ whole genome shotgun (WGS) entry which is preliminary data.</text>
</comment>
<dbReference type="EMBL" id="PSQE01000008">
    <property type="protein sequence ID" value="RHN40759.1"/>
    <property type="molecule type" value="Genomic_DNA"/>
</dbReference>
<evidence type="ECO:0000256" key="1">
    <source>
        <dbReference type="SAM" id="Phobius"/>
    </source>
</evidence>
<keyword evidence="1" id="KW-1133">Transmembrane helix</keyword>
<dbReference type="Gramene" id="rna46956">
    <property type="protein sequence ID" value="RHN40759.1"/>
    <property type="gene ID" value="gene46956"/>
</dbReference>